<dbReference type="InterPro" id="IPR024975">
    <property type="entry name" value="NOV_C"/>
</dbReference>
<proteinExistence type="predicted"/>
<organism evidence="2">
    <name type="scientific">Thermogladius calderae</name>
    <dbReference type="NCBI Taxonomy" id="1200300"/>
    <lineage>
        <taxon>Archaea</taxon>
        <taxon>Thermoproteota</taxon>
        <taxon>Thermoprotei</taxon>
        <taxon>Desulfurococcales</taxon>
        <taxon>Desulfurococcaceae</taxon>
        <taxon>Thermogladius</taxon>
    </lineage>
</organism>
<dbReference type="Pfam" id="PF13020">
    <property type="entry name" value="NOV_C"/>
    <property type="match status" value="1"/>
</dbReference>
<name>A0A7J3XZJ5_9CREN</name>
<reference evidence="2" key="1">
    <citation type="journal article" date="2020" name="mSystems">
        <title>Genome- and Community-Level Interaction Insights into Carbon Utilization and Element Cycling Functions of Hydrothermarchaeota in Hydrothermal Sediment.</title>
        <authorList>
            <person name="Zhou Z."/>
            <person name="Liu Y."/>
            <person name="Xu W."/>
            <person name="Pan J."/>
            <person name="Luo Z.H."/>
            <person name="Li M."/>
        </authorList>
    </citation>
    <scope>NUCLEOTIDE SEQUENCE [LARGE SCALE GENOMIC DNA]</scope>
    <source>
        <strain evidence="2">SpSt-110</strain>
    </source>
</reference>
<dbReference type="EMBL" id="DRYK01000052">
    <property type="protein sequence ID" value="HHP67889.1"/>
    <property type="molecule type" value="Genomic_DNA"/>
</dbReference>
<protein>
    <submittedName>
        <fullName evidence="2">DUF3883 domain-containing protein</fullName>
    </submittedName>
</protein>
<accession>A0A7J3XZJ5</accession>
<comment type="caution">
    <text evidence="2">The sequence shown here is derived from an EMBL/GenBank/DDBJ whole genome shotgun (WGS) entry which is preliminary data.</text>
</comment>
<sequence length="212" mass="23982">MLIPHRAVFRCPPAFSAGHYCSWHTRRESCVEITLLSVKTRTQSNTRRKKLVGFLDPRLRLLAVRLMGVQGVREYNEFIASLPLDTRRWMEEASVNHVAGLYEARGCRILEKNIGVEKPYDILAECPGGSGVEKVFIEVKSHLGQILVAELTEPETEFAEANPRNYVVCNVAGLASEKPESWTTLCGVYAELPKTIIKATREERRARIIFKP</sequence>
<gene>
    <name evidence="2" type="ORF">ENM60_03755</name>
</gene>
<evidence type="ECO:0000313" key="2">
    <source>
        <dbReference type="EMBL" id="HHP67889.1"/>
    </source>
</evidence>
<evidence type="ECO:0000259" key="1">
    <source>
        <dbReference type="Pfam" id="PF13020"/>
    </source>
</evidence>
<feature type="domain" description="Protein NO VEIN C-terminal" evidence="1">
    <location>
        <begin position="91"/>
        <end position="179"/>
    </location>
</feature>
<dbReference type="AlphaFoldDB" id="A0A7J3XZJ5"/>